<protein>
    <submittedName>
        <fullName evidence="2">TniQ family protein</fullName>
    </submittedName>
</protein>
<dbReference type="Proteomes" id="UP001595711">
    <property type="component" value="Unassembled WGS sequence"/>
</dbReference>
<comment type="caution">
    <text evidence="2">The sequence shown here is derived from an EMBL/GenBank/DDBJ whole genome shotgun (WGS) entry which is preliminary data.</text>
</comment>
<sequence length="319" mass="35998">MTDIVSQGARFGAAGLFRLPLRVHPEDDEPILSLLVRLSEENRFTKVCSFTRLIRLPTAGIHMVAERPVHLAALAAASGLTENRLQYMQYQRVSSTHVAWLGRPIHRSLVHSKHRRWCPACLEEVPYHRAAWDLLPIGVCHRHKLALACLCPACGNEVGWPGKMVACRCGGDLRRSPHRPVSESAAGAVRDLLEWLWVDAERGAEVMVLATTLGWLSNQGRCEPPYKRTLRQSLDRRAQDLEIGWAALQDWPDGFNEYLNRHFPPDRAQWPFVRWLGRRYQGPLKGEMSAAVTARSLAAGRSEHRAKEFCGPLHADHPQ</sequence>
<organism evidence="2 3">
    <name type="scientific">Ferrovibrio xuzhouensis</name>
    <dbReference type="NCBI Taxonomy" id="1576914"/>
    <lineage>
        <taxon>Bacteria</taxon>
        <taxon>Pseudomonadati</taxon>
        <taxon>Pseudomonadota</taxon>
        <taxon>Alphaproteobacteria</taxon>
        <taxon>Rhodospirillales</taxon>
        <taxon>Rhodospirillaceae</taxon>
        <taxon>Ferrovibrio</taxon>
    </lineage>
</organism>
<proteinExistence type="predicted"/>
<feature type="domain" description="TniQ" evidence="1">
    <location>
        <begin position="20"/>
        <end position="147"/>
    </location>
</feature>
<evidence type="ECO:0000313" key="3">
    <source>
        <dbReference type="Proteomes" id="UP001595711"/>
    </source>
</evidence>
<dbReference type="RefSeq" id="WP_379729316.1">
    <property type="nucleotide sequence ID" value="NZ_JBHRYJ010000005.1"/>
</dbReference>
<gene>
    <name evidence="2" type="ORF">ACFOOQ_19400</name>
</gene>
<keyword evidence="3" id="KW-1185">Reference proteome</keyword>
<accession>A0ABV7VLZ1</accession>
<evidence type="ECO:0000313" key="2">
    <source>
        <dbReference type="EMBL" id="MFC3677727.1"/>
    </source>
</evidence>
<evidence type="ECO:0000259" key="1">
    <source>
        <dbReference type="Pfam" id="PF06527"/>
    </source>
</evidence>
<dbReference type="InterPro" id="IPR009492">
    <property type="entry name" value="TniQ"/>
</dbReference>
<dbReference type="EMBL" id="JBHRYJ010000005">
    <property type="protein sequence ID" value="MFC3677727.1"/>
    <property type="molecule type" value="Genomic_DNA"/>
</dbReference>
<dbReference type="Pfam" id="PF06527">
    <property type="entry name" value="TniQ"/>
    <property type="match status" value="1"/>
</dbReference>
<reference evidence="3" key="1">
    <citation type="journal article" date="2019" name="Int. J. Syst. Evol. Microbiol.">
        <title>The Global Catalogue of Microorganisms (GCM) 10K type strain sequencing project: providing services to taxonomists for standard genome sequencing and annotation.</title>
        <authorList>
            <consortium name="The Broad Institute Genomics Platform"/>
            <consortium name="The Broad Institute Genome Sequencing Center for Infectious Disease"/>
            <person name="Wu L."/>
            <person name="Ma J."/>
        </authorList>
    </citation>
    <scope>NUCLEOTIDE SEQUENCE [LARGE SCALE GENOMIC DNA]</scope>
    <source>
        <strain evidence="3">KCTC 42182</strain>
    </source>
</reference>
<name>A0ABV7VLZ1_9PROT</name>